<evidence type="ECO:0000256" key="7">
    <source>
        <dbReference type="NCBIfam" id="TIGR02127"/>
    </source>
</evidence>
<dbReference type="STRING" id="675864.SAMN04489747_2911"/>
<dbReference type="AlphaFoldDB" id="A0A1G7BEX2"/>
<dbReference type="InterPro" id="IPR011060">
    <property type="entry name" value="RibuloseP-bd_barrel"/>
</dbReference>
<evidence type="ECO:0000313" key="9">
    <source>
        <dbReference type="EMBL" id="SDE24765.1"/>
    </source>
</evidence>
<evidence type="ECO:0000256" key="6">
    <source>
        <dbReference type="ARBA" id="ARBA00049157"/>
    </source>
</evidence>
<feature type="domain" description="Orotidine 5'-phosphate decarboxylase" evidence="8">
    <location>
        <begin position="22"/>
        <end position="270"/>
    </location>
</feature>
<dbReference type="SUPFAM" id="SSF51366">
    <property type="entry name" value="Ribulose-phoshate binding barrel"/>
    <property type="match status" value="1"/>
</dbReference>
<keyword evidence="5" id="KW-0456">Lyase</keyword>
<evidence type="ECO:0000259" key="8">
    <source>
        <dbReference type="SMART" id="SM00934"/>
    </source>
</evidence>
<dbReference type="InterPro" id="IPR013785">
    <property type="entry name" value="Aldolase_TIM"/>
</dbReference>
<dbReference type="OrthoDB" id="9808470at2"/>
<proteinExistence type="inferred from homology"/>
<reference evidence="9 10" key="1">
    <citation type="submission" date="2016-10" db="EMBL/GenBank/DDBJ databases">
        <authorList>
            <person name="de Groot N.N."/>
        </authorList>
    </citation>
    <scope>NUCLEOTIDE SEQUENCE [LARGE SCALE GENOMIC DNA]</scope>
    <source>
        <strain evidence="9 10">MON 2.2</strain>
    </source>
</reference>
<dbReference type="PANTHER" id="PTHR43375">
    <property type="entry name" value="OROTIDINE 5'-PHOSPHATE DECARBOXYLASE"/>
    <property type="match status" value="1"/>
</dbReference>
<protein>
    <recommendedName>
        <fullName evidence="7">Orotidine-5'-phosphate decarboxylase</fullName>
        <ecNumber evidence="7">4.1.1.23</ecNumber>
    </recommendedName>
</protein>
<keyword evidence="4" id="KW-0665">Pyrimidine biosynthesis</keyword>
<dbReference type="Gene3D" id="3.20.20.70">
    <property type="entry name" value="Aldolase class I"/>
    <property type="match status" value="1"/>
</dbReference>
<dbReference type="EC" id="4.1.1.23" evidence="7"/>
<dbReference type="UniPathway" id="UPA00070">
    <property type="reaction ID" value="UER00120"/>
</dbReference>
<evidence type="ECO:0000256" key="2">
    <source>
        <dbReference type="ARBA" id="ARBA00008847"/>
    </source>
</evidence>
<dbReference type="EMBL" id="LT629688">
    <property type="protein sequence ID" value="SDE24765.1"/>
    <property type="molecule type" value="Genomic_DNA"/>
</dbReference>
<dbReference type="Pfam" id="PF00215">
    <property type="entry name" value="OMPdecase"/>
    <property type="match status" value="1"/>
</dbReference>
<dbReference type="NCBIfam" id="TIGR02127">
    <property type="entry name" value="pyrF_sub2"/>
    <property type="match status" value="1"/>
</dbReference>
<evidence type="ECO:0000256" key="4">
    <source>
        <dbReference type="ARBA" id="ARBA00022975"/>
    </source>
</evidence>
<dbReference type="InterPro" id="IPR011995">
    <property type="entry name" value="OMPdecase_type-2"/>
</dbReference>
<name>A0A1G7BEX2_9ACTN</name>
<dbReference type="GO" id="GO:0004590">
    <property type="term" value="F:orotidine-5'-phosphate decarboxylase activity"/>
    <property type="evidence" value="ECO:0007669"/>
    <property type="project" value="UniProtKB-UniRule"/>
</dbReference>
<comment type="similarity">
    <text evidence="2">Belongs to the OMP decarboxylase family. Type 2 subfamily.</text>
</comment>
<keyword evidence="10" id="KW-1185">Reference proteome</keyword>
<evidence type="ECO:0000313" key="10">
    <source>
        <dbReference type="Proteomes" id="UP000198546"/>
    </source>
</evidence>
<dbReference type="Proteomes" id="UP000198546">
    <property type="component" value="Chromosome i"/>
</dbReference>
<keyword evidence="3" id="KW-0210">Decarboxylase</keyword>
<evidence type="ECO:0000256" key="1">
    <source>
        <dbReference type="ARBA" id="ARBA00004861"/>
    </source>
</evidence>
<dbReference type="PANTHER" id="PTHR43375:SF1">
    <property type="entry name" value="OROTIDINE 5'-PHOSPHATE DECARBOXYLASE"/>
    <property type="match status" value="1"/>
</dbReference>
<dbReference type="RefSeq" id="WP_090594548.1">
    <property type="nucleotide sequence ID" value="NZ_LT629688.1"/>
</dbReference>
<dbReference type="SMART" id="SM00934">
    <property type="entry name" value="OMPdecase"/>
    <property type="match status" value="1"/>
</dbReference>
<sequence>MSHPTRAPFGTRLGALLAERGRLCVGLDPHPSVLRDWGLDDDVAGLERCVRGTVAALGDLVAVFKPQSALFERFGSAGVAVLERVLVDVAEVGALSLLDAKRGDIGSTMDGYAAAYLADGAPLAADALTVNPYLGLDALEPAVAAALANGRGLYLLARTSNPDSGWLQLAERDGRSVAQLVVDAVAERNREALAGGEGLGPLGVVVGGTHGQGSLDLDVFNGSVLVPGVGAQGATLADLARSFSRPGLLLPTSSRGVLAAGPDPTGLRTAVTALLSEGTVLTRP</sequence>
<dbReference type="CDD" id="cd04725">
    <property type="entry name" value="OMP_decarboxylase_like"/>
    <property type="match status" value="1"/>
</dbReference>
<gene>
    <name evidence="9" type="ORF">SAMN04489747_2911</name>
</gene>
<comment type="catalytic activity">
    <reaction evidence="6">
        <text>orotidine 5'-phosphate + H(+) = UMP + CO2</text>
        <dbReference type="Rhea" id="RHEA:11596"/>
        <dbReference type="ChEBI" id="CHEBI:15378"/>
        <dbReference type="ChEBI" id="CHEBI:16526"/>
        <dbReference type="ChEBI" id="CHEBI:57538"/>
        <dbReference type="ChEBI" id="CHEBI:57865"/>
        <dbReference type="EC" id="4.1.1.23"/>
    </reaction>
</comment>
<dbReference type="GO" id="GO:0044205">
    <property type="term" value="P:'de novo' UMP biosynthetic process"/>
    <property type="evidence" value="ECO:0007669"/>
    <property type="project" value="UniProtKB-UniPathway"/>
</dbReference>
<evidence type="ECO:0000256" key="5">
    <source>
        <dbReference type="ARBA" id="ARBA00023239"/>
    </source>
</evidence>
<comment type="pathway">
    <text evidence="1">Pyrimidine metabolism; UMP biosynthesis via de novo pathway; UMP from orotate: step 2/2.</text>
</comment>
<accession>A0A1G7BEX2</accession>
<organism evidence="9 10">
    <name type="scientific">Auraticoccus monumenti</name>
    <dbReference type="NCBI Taxonomy" id="675864"/>
    <lineage>
        <taxon>Bacteria</taxon>
        <taxon>Bacillati</taxon>
        <taxon>Actinomycetota</taxon>
        <taxon>Actinomycetes</taxon>
        <taxon>Propionibacteriales</taxon>
        <taxon>Propionibacteriaceae</taxon>
        <taxon>Auraticoccus</taxon>
    </lineage>
</organism>
<evidence type="ECO:0000256" key="3">
    <source>
        <dbReference type="ARBA" id="ARBA00022793"/>
    </source>
</evidence>
<dbReference type="InterPro" id="IPR001754">
    <property type="entry name" value="OMPdeCOase_dom"/>
</dbReference>
<dbReference type="GO" id="GO:0006207">
    <property type="term" value="P:'de novo' pyrimidine nucleobase biosynthetic process"/>
    <property type="evidence" value="ECO:0007669"/>
    <property type="project" value="InterPro"/>
</dbReference>